<dbReference type="AlphaFoldDB" id="A0A5S9IR59"/>
<keyword evidence="1" id="KW-0175">Coiled coil</keyword>
<accession>A0A5S9IR59</accession>
<keyword evidence="2" id="KW-1133">Transmembrane helix</keyword>
<name>A0A5S9IR59_UABAM</name>
<dbReference type="RefSeq" id="WP_151970646.1">
    <property type="nucleotide sequence ID" value="NZ_AP019860.1"/>
</dbReference>
<organism evidence="3 4">
    <name type="scientific">Uabimicrobium amorphum</name>
    <dbReference type="NCBI Taxonomy" id="2596890"/>
    <lineage>
        <taxon>Bacteria</taxon>
        <taxon>Pseudomonadati</taxon>
        <taxon>Planctomycetota</taxon>
        <taxon>Candidatus Uabimicrobiia</taxon>
        <taxon>Candidatus Uabimicrobiales</taxon>
        <taxon>Candidatus Uabimicrobiaceae</taxon>
        <taxon>Candidatus Uabimicrobium</taxon>
    </lineage>
</organism>
<dbReference type="EMBL" id="AP019860">
    <property type="protein sequence ID" value="BBM86598.1"/>
    <property type="molecule type" value="Genomic_DNA"/>
</dbReference>
<dbReference type="KEGG" id="uam:UABAM_04984"/>
<evidence type="ECO:0000256" key="2">
    <source>
        <dbReference type="SAM" id="Phobius"/>
    </source>
</evidence>
<keyword evidence="4" id="KW-1185">Reference proteome</keyword>
<dbReference type="Proteomes" id="UP000326354">
    <property type="component" value="Chromosome"/>
</dbReference>
<proteinExistence type="predicted"/>
<feature type="coiled-coil region" evidence="1">
    <location>
        <begin position="177"/>
        <end position="204"/>
    </location>
</feature>
<reference evidence="3 4" key="1">
    <citation type="submission" date="2019-08" db="EMBL/GenBank/DDBJ databases">
        <title>Complete genome sequence of Candidatus Uab amorphum.</title>
        <authorList>
            <person name="Shiratori T."/>
            <person name="Suzuki S."/>
            <person name="Kakizawa Y."/>
            <person name="Ishida K."/>
        </authorList>
    </citation>
    <scope>NUCLEOTIDE SEQUENCE [LARGE SCALE GENOMIC DNA]</scope>
    <source>
        <strain evidence="3 4">SRT547</strain>
    </source>
</reference>
<feature type="transmembrane region" description="Helical" evidence="2">
    <location>
        <begin position="12"/>
        <end position="39"/>
    </location>
</feature>
<sequence length="261" mass="29314">MFLLNASSAGNILSILQIAALIAAFLFFLLKVVSGYLLIDMSVEVTPKRVKCDDKEDYLVIGLKLEKHQNCSVNIHDIAANITDSDGKKITTEKFKFEKVGCDSIRRFFGLGKIEWEKENKSGYITLAPREVTHLVCNIKEKIKSDEIYKVEVAVLGKGWFRPAISRWYCSVASLPNSEDQSQLKQLKNDIGSLKKEIVNLKVEQQTELKNDICSLKTELQNDIGSLKTEFKNDIGSLKTEIVGLKTKQTNAKEPTPKSNN</sequence>
<evidence type="ECO:0000313" key="3">
    <source>
        <dbReference type="EMBL" id="BBM86598.1"/>
    </source>
</evidence>
<keyword evidence="2" id="KW-0812">Transmembrane</keyword>
<keyword evidence="2" id="KW-0472">Membrane</keyword>
<evidence type="ECO:0000313" key="4">
    <source>
        <dbReference type="Proteomes" id="UP000326354"/>
    </source>
</evidence>
<gene>
    <name evidence="3" type="ORF">UABAM_04984</name>
</gene>
<dbReference type="Gene3D" id="1.20.58.130">
    <property type="match status" value="1"/>
</dbReference>
<evidence type="ECO:0000256" key="1">
    <source>
        <dbReference type="SAM" id="Coils"/>
    </source>
</evidence>
<protein>
    <submittedName>
        <fullName evidence="3">Uncharacterized protein</fullName>
    </submittedName>
</protein>